<evidence type="ECO:0000313" key="2">
    <source>
        <dbReference type="Proteomes" id="UP000515908"/>
    </source>
</evidence>
<accession>A0A7G2C0K7</accession>
<dbReference type="Proteomes" id="UP000515908">
    <property type="component" value="Chromosome 01"/>
</dbReference>
<dbReference type="OrthoDB" id="439792at2759"/>
<dbReference type="VEuPathDB" id="TriTrypDB:ADEAN_000065600"/>
<name>A0A7G2C0K7_9TRYP</name>
<dbReference type="EMBL" id="LR877145">
    <property type="protein sequence ID" value="CAD2213219.1"/>
    <property type="molecule type" value="Genomic_DNA"/>
</dbReference>
<reference evidence="1 2" key="1">
    <citation type="submission" date="2020-08" db="EMBL/GenBank/DDBJ databases">
        <authorList>
            <person name="Newling K."/>
            <person name="Davey J."/>
            <person name="Forrester S."/>
        </authorList>
    </citation>
    <scope>NUCLEOTIDE SEQUENCE [LARGE SCALE GENOMIC DNA]</scope>
    <source>
        <strain evidence="2">Crithidia deanei Carvalho (ATCC PRA-265)</strain>
    </source>
</reference>
<protein>
    <submittedName>
        <fullName evidence="1">Uncharacterized protein</fullName>
    </submittedName>
</protein>
<organism evidence="1 2">
    <name type="scientific">Angomonas deanei</name>
    <dbReference type="NCBI Taxonomy" id="59799"/>
    <lineage>
        <taxon>Eukaryota</taxon>
        <taxon>Discoba</taxon>
        <taxon>Euglenozoa</taxon>
        <taxon>Kinetoplastea</taxon>
        <taxon>Metakinetoplastina</taxon>
        <taxon>Trypanosomatida</taxon>
        <taxon>Trypanosomatidae</taxon>
        <taxon>Strigomonadinae</taxon>
        <taxon>Angomonas</taxon>
    </lineage>
</organism>
<dbReference type="AlphaFoldDB" id="A0A7G2C0K7"/>
<keyword evidence="2" id="KW-1185">Reference proteome</keyword>
<sequence>MDPIQYGAMYLGKYYFFSSKEFLSRFLDDPTEVADPQNLRPLPPLLPEVVKESVPLSKLEHQGCCPVVLYDTRDRRGLRGVIEPIAQKGSMDHLVRYDGKIYALLDDANMARFITCPWQFVEGASMPEYHKRPLDEGRNVSDVKDEEYIRRYLYDALSKAMKDVADIRPIYPDLTPEESALKYIALHMKAHNTSENNDIQSAQYAENFETFRTRSQLYQKSRKRSLQDSEEEKALFDQLCTEYEKLQYGVKSLHTLSQLSANGHNNI</sequence>
<evidence type="ECO:0000313" key="1">
    <source>
        <dbReference type="EMBL" id="CAD2213219.1"/>
    </source>
</evidence>
<proteinExistence type="predicted"/>
<gene>
    <name evidence="1" type="ORF">ADEAN_000065600</name>
</gene>